<organism evidence="1 2">
    <name type="scientific">Nephila pilipes</name>
    <name type="common">Giant wood spider</name>
    <name type="synonym">Nephila maculata</name>
    <dbReference type="NCBI Taxonomy" id="299642"/>
    <lineage>
        <taxon>Eukaryota</taxon>
        <taxon>Metazoa</taxon>
        <taxon>Ecdysozoa</taxon>
        <taxon>Arthropoda</taxon>
        <taxon>Chelicerata</taxon>
        <taxon>Arachnida</taxon>
        <taxon>Araneae</taxon>
        <taxon>Araneomorphae</taxon>
        <taxon>Entelegynae</taxon>
        <taxon>Araneoidea</taxon>
        <taxon>Nephilidae</taxon>
        <taxon>Nephila</taxon>
    </lineage>
</organism>
<dbReference type="AlphaFoldDB" id="A0A8X6U0Q4"/>
<accession>A0A8X6U0Q4</accession>
<reference evidence="1" key="1">
    <citation type="submission" date="2020-08" db="EMBL/GenBank/DDBJ databases">
        <title>Multicomponent nature underlies the extraordinary mechanical properties of spider dragline silk.</title>
        <authorList>
            <person name="Kono N."/>
            <person name="Nakamura H."/>
            <person name="Mori M."/>
            <person name="Yoshida Y."/>
            <person name="Ohtoshi R."/>
            <person name="Malay A.D."/>
            <person name="Moran D.A.P."/>
            <person name="Tomita M."/>
            <person name="Numata K."/>
            <person name="Arakawa K."/>
        </authorList>
    </citation>
    <scope>NUCLEOTIDE SEQUENCE</scope>
</reference>
<protein>
    <submittedName>
        <fullName evidence="1">Uncharacterized protein</fullName>
    </submittedName>
</protein>
<proteinExistence type="predicted"/>
<keyword evidence="2" id="KW-1185">Reference proteome</keyword>
<name>A0A8X6U0Q4_NEPPI</name>
<dbReference type="EMBL" id="BMAW01068961">
    <property type="protein sequence ID" value="GFT66558.1"/>
    <property type="molecule type" value="Genomic_DNA"/>
</dbReference>
<comment type="caution">
    <text evidence="1">The sequence shown here is derived from an EMBL/GenBank/DDBJ whole genome shotgun (WGS) entry which is preliminary data.</text>
</comment>
<dbReference type="Proteomes" id="UP000887013">
    <property type="component" value="Unassembled WGS sequence"/>
</dbReference>
<evidence type="ECO:0000313" key="2">
    <source>
        <dbReference type="Proteomes" id="UP000887013"/>
    </source>
</evidence>
<sequence>MAPSVLAGSRTVAAAHGRQRSAVMPALAAVNAANGETTAHRRFSTAVANAACSMLNAAAGATPAGAAGAPRNLRAASVVAHRQNCMQHCVPLMVLPAPQRQDDS</sequence>
<gene>
    <name evidence="1" type="ORF">NPIL_438391</name>
</gene>
<evidence type="ECO:0000313" key="1">
    <source>
        <dbReference type="EMBL" id="GFT66558.1"/>
    </source>
</evidence>